<comment type="caution">
    <text evidence="2">The sequence shown here is derived from an EMBL/GenBank/DDBJ whole genome shotgun (WGS) entry which is preliminary data.</text>
</comment>
<dbReference type="EMBL" id="JAPCWZ010000009">
    <property type="protein sequence ID" value="KAK8851989.1"/>
    <property type="molecule type" value="Genomic_DNA"/>
</dbReference>
<evidence type="ECO:0000256" key="1">
    <source>
        <dbReference type="SAM" id="MobiDB-lite"/>
    </source>
</evidence>
<evidence type="ECO:0000313" key="2">
    <source>
        <dbReference type="EMBL" id="KAK8851989.1"/>
    </source>
</evidence>
<dbReference type="Proteomes" id="UP001390339">
    <property type="component" value="Unassembled WGS sequence"/>
</dbReference>
<feature type="region of interest" description="Disordered" evidence="1">
    <location>
        <begin position="1"/>
        <end position="25"/>
    </location>
</feature>
<evidence type="ECO:0000313" key="3">
    <source>
        <dbReference type="Proteomes" id="UP001390339"/>
    </source>
</evidence>
<reference evidence="2 3" key="1">
    <citation type="journal article" date="2024" name="IMA Fungus">
        <title>Apiospora arundinis, a panoply of carbohydrate-active enzymes and secondary metabolites.</title>
        <authorList>
            <person name="Sorensen T."/>
            <person name="Petersen C."/>
            <person name="Muurmann A.T."/>
            <person name="Christiansen J.V."/>
            <person name="Brundto M.L."/>
            <person name="Overgaard C.K."/>
            <person name="Boysen A.T."/>
            <person name="Wollenberg R.D."/>
            <person name="Larsen T.O."/>
            <person name="Sorensen J.L."/>
            <person name="Nielsen K.L."/>
            <person name="Sondergaard T.E."/>
        </authorList>
    </citation>
    <scope>NUCLEOTIDE SEQUENCE [LARGE SCALE GENOMIC DNA]</scope>
    <source>
        <strain evidence="2 3">AAU 773</strain>
    </source>
</reference>
<sequence>MPVTHPQIQKHQPWKKLLSSDTADPGLSDICTMTDKPWARLQLAEECETAVLGPRQHRHPAFEQYRRPDPFPKIYKAEACRQESPIKGEDRATVDFDEDELDQKLRQVEVGRAVSPTVAR</sequence>
<accession>A0ABR2HSW1</accession>
<name>A0ABR2HSW1_9PEZI</name>
<organism evidence="2 3">
    <name type="scientific">Apiospora arundinis</name>
    <dbReference type="NCBI Taxonomy" id="335852"/>
    <lineage>
        <taxon>Eukaryota</taxon>
        <taxon>Fungi</taxon>
        <taxon>Dikarya</taxon>
        <taxon>Ascomycota</taxon>
        <taxon>Pezizomycotina</taxon>
        <taxon>Sordariomycetes</taxon>
        <taxon>Xylariomycetidae</taxon>
        <taxon>Amphisphaeriales</taxon>
        <taxon>Apiosporaceae</taxon>
        <taxon>Apiospora</taxon>
    </lineage>
</organism>
<protein>
    <submittedName>
        <fullName evidence="2">Uncharacterized protein</fullName>
    </submittedName>
</protein>
<keyword evidence="3" id="KW-1185">Reference proteome</keyword>
<feature type="compositionally biased region" description="Polar residues" evidence="1">
    <location>
        <begin position="1"/>
        <end position="10"/>
    </location>
</feature>
<proteinExistence type="predicted"/>
<gene>
    <name evidence="2" type="ORF">PGQ11_014468</name>
</gene>